<proteinExistence type="predicted"/>
<reference evidence="1 2" key="1">
    <citation type="submission" date="2014-08" db="EMBL/GenBank/DDBJ databases">
        <title>Complete genome sequence of Corynebacterium phocae M408/89/1(T)(=DSM 44612(T)), isolated from the common seal (Phoca vitulina).</title>
        <authorList>
            <person name="Ruckert C."/>
            <person name="Albersmeier A."/>
            <person name="Winkler A."/>
            <person name="Kalinowski J."/>
        </authorList>
    </citation>
    <scope>NUCLEOTIDE SEQUENCE [LARGE SCALE GENOMIC DNA]</scope>
    <source>
        <strain evidence="1 2">M408/89/1</strain>
    </source>
</reference>
<organism evidence="1 2">
    <name type="scientific">Corynebacterium phocae</name>
    <dbReference type="NCBI Taxonomy" id="161895"/>
    <lineage>
        <taxon>Bacteria</taxon>
        <taxon>Bacillati</taxon>
        <taxon>Actinomycetota</taxon>
        <taxon>Actinomycetes</taxon>
        <taxon>Mycobacteriales</taxon>
        <taxon>Corynebacteriaceae</taxon>
        <taxon>Corynebacterium</taxon>
    </lineage>
</organism>
<dbReference type="Proteomes" id="UP000185491">
    <property type="component" value="Chromosome"/>
</dbReference>
<keyword evidence="2" id="KW-1185">Reference proteome</keyword>
<sequence>MRGLRKATKNRVQFPTDDAVVKILWLTLCFQEDRRALKRAKQAKQRGTGSGRMIEGARVAGWAVALNQMAITNPDLFNKYL</sequence>
<gene>
    <name evidence="1" type="ORF">CPHO_00905</name>
</gene>
<evidence type="ECO:0000313" key="2">
    <source>
        <dbReference type="Proteomes" id="UP000185491"/>
    </source>
</evidence>
<accession>A0A1L7D0P3</accession>
<dbReference type="AlphaFoldDB" id="A0A1L7D0P3"/>
<protein>
    <submittedName>
        <fullName evidence="1">Uncharacterized protein</fullName>
    </submittedName>
</protein>
<name>A0A1L7D0P3_9CORY</name>
<dbReference type="EMBL" id="CP009249">
    <property type="protein sequence ID" value="APT91719.1"/>
    <property type="molecule type" value="Genomic_DNA"/>
</dbReference>
<dbReference type="KEGG" id="cpho:CPHO_00905"/>
<evidence type="ECO:0000313" key="1">
    <source>
        <dbReference type="EMBL" id="APT91719.1"/>
    </source>
</evidence>